<proteinExistence type="predicted"/>
<sequence>MEIETGRAQDDTHLLAAHRQPGIRFHRSTLACQLDLPVTRPLHCLTTHQGERPMQKFETPGAIAAVVEIPAGRISILAADRAETTVEVRPADAGKGRDVKAAEQTTVEFGDGVLRVIAPEARNQVLSSPGSVEVTLQLPTGSRVETTSAAAEVRTEGRLGDVTVHGAHRRIEIADVEGLRLTSVDGDVHVGRLGGPAEISTARGGITVGEAVRGTVVLRTQHGDISIAAAPGASATLDADPRHGRVSNALQNNGSPVLEIRATSGNGDISARSL</sequence>
<comment type="caution">
    <text evidence="1">The sequence shown here is derived from an EMBL/GenBank/DDBJ whole genome shotgun (WGS) entry which is preliminary data.</text>
</comment>
<dbReference type="EMBL" id="BNEC01000003">
    <property type="protein sequence ID" value="GHI68603.1"/>
    <property type="molecule type" value="Genomic_DNA"/>
</dbReference>
<protein>
    <recommendedName>
        <fullName evidence="3">Adhesin domain-containing protein</fullName>
    </recommendedName>
</protein>
<evidence type="ECO:0000313" key="2">
    <source>
        <dbReference type="Proteomes" id="UP000613974"/>
    </source>
</evidence>
<evidence type="ECO:0008006" key="3">
    <source>
        <dbReference type="Google" id="ProtNLM"/>
    </source>
</evidence>
<keyword evidence="2" id="KW-1185">Reference proteome</keyword>
<evidence type="ECO:0000313" key="1">
    <source>
        <dbReference type="EMBL" id="GHI68603.1"/>
    </source>
</evidence>
<reference evidence="2" key="1">
    <citation type="submission" date="2023-07" db="EMBL/GenBank/DDBJ databases">
        <title>Whole genome shotgun sequence of Streptomyces nojiriensis NBRC 13794.</title>
        <authorList>
            <person name="Komaki H."/>
            <person name="Tamura T."/>
        </authorList>
    </citation>
    <scope>NUCLEOTIDE SEQUENCE [LARGE SCALE GENOMIC DNA]</scope>
    <source>
        <strain evidence="2">NBRC 13794</strain>
    </source>
</reference>
<dbReference type="Proteomes" id="UP000613974">
    <property type="component" value="Unassembled WGS sequence"/>
</dbReference>
<organism evidence="1 2">
    <name type="scientific">Streptomyces nojiriensis</name>
    <dbReference type="NCBI Taxonomy" id="66374"/>
    <lineage>
        <taxon>Bacteria</taxon>
        <taxon>Bacillati</taxon>
        <taxon>Actinomycetota</taxon>
        <taxon>Actinomycetes</taxon>
        <taxon>Kitasatosporales</taxon>
        <taxon>Streptomycetaceae</taxon>
        <taxon>Streptomyces</taxon>
    </lineage>
</organism>
<gene>
    <name evidence="1" type="ORF">Snoj_25210</name>
</gene>
<name>A0ABQ3SKD3_9ACTN</name>
<accession>A0ABQ3SKD3</accession>